<dbReference type="AlphaFoldDB" id="A0A653CBF8"/>
<sequence length="554" mass="58889">MGGHLTRGRLAQAKLAGSARRWFLQLKNMAGRTWNQWKEALHTVFPRRWDFPEMLEEMLARRYTAALGEAYVPGVEIVNRTDSSPKRMLARPVDDALSQVVGSEALGPAGAVISTQAGETDQPMAGENNHTMAGVGDADLVIAGGSNTAMAGSGEMISTATAGSGEAINAAKAGSSVIVDTAKMSRGEINTATAGGQKRVNLGNDSIDTNREVQGDDPAQESPTAGVTRKKRKTAGGRGRRWRPEVTRRSERLLQRTLTTDMAKTSGMTRKAVEGDFHKTSIGVTRGQADQVGKSTHMAGDPPMSGVAHDQAGQASGRTQLTMDGDVHIEHGEARGQARASGGTALSGDALGRGCHTAASNACGSVDSYARDSASTVLDPDVLRDALMSTESRVPLSTADTCGEMNRRRLYESSIGTQTDVCGETSSRLRHRGCIGTGCEFCLASSLSQRCQEFWPQLEACGWPNVKRRAYHPGLKPVLVLGRGAACPSGGARNGEYYLGGRRGVSYMAASSSFKTLGELHDEPLEDEVLARLKMAAANFLAEGGQEWRVRTAH</sequence>
<evidence type="ECO:0008006" key="4">
    <source>
        <dbReference type="Google" id="ProtNLM"/>
    </source>
</evidence>
<dbReference type="Proteomes" id="UP000410492">
    <property type="component" value="Unassembled WGS sequence"/>
</dbReference>
<accession>A0A653CBF8</accession>
<reference evidence="2 3" key="1">
    <citation type="submission" date="2019-01" db="EMBL/GenBank/DDBJ databases">
        <authorList>
            <person name="Sayadi A."/>
        </authorList>
    </citation>
    <scope>NUCLEOTIDE SEQUENCE [LARGE SCALE GENOMIC DNA]</scope>
</reference>
<organism evidence="2 3">
    <name type="scientific">Callosobruchus maculatus</name>
    <name type="common">Southern cowpea weevil</name>
    <name type="synonym">Pulse bruchid</name>
    <dbReference type="NCBI Taxonomy" id="64391"/>
    <lineage>
        <taxon>Eukaryota</taxon>
        <taxon>Metazoa</taxon>
        <taxon>Ecdysozoa</taxon>
        <taxon>Arthropoda</taxon>
        <taxon>Hexapoda</taxon>
        <taxon>Insecta</taxon>
        <taxon>Pterygota</taxon>
        <taxon>Neoptera</taxon>
        <taxon>Endopterygota</taxon>
        <taxon>Coleoptera</taxon>
        <taxon>Polyphaga</taxon>
        <taxon>Cucujiformia</taxon>
        <taxon>Chrysomeloidea</taxon>
        <taxon>Chrysomelidae</taxon>
        <taxon>Bruchinae</taxon>
        <taxon>Bruchini</taxon>
        <taxon>Callosobruchus</taxon>
    </lineage>
</organism>
<dbReference type="EMBL" id="CAACVG010007354">
    <property type="protein sequence ID" value="VEN44999.1"/>
    <property type="molecule type" value="Genomic_DNA"/>
</dbReference>
<evidence type="ECO:0000313" key="3">
    <source>
        <dbReference type="Proteomes" id="UP000410492"/>
    </source>
</evidence>
<dbReference type="OrthoDB" id="6797439at2759"/>
<keyword evidence="3" id="KW-1185">Reference proteome</keyword>
<feature type="compositionally biased region" description="Basic residues" evidence="1">
    <location>
        <begin position="228"/>
        <end position="241"/>
    </location>
</feature>
<protein>
    <recommendedName>
        <fullName evidence="4">Retrotransposon gag domain-containing protein</fullName>
    </recommendedName>
</protein>
<proteinExistence type="predicted"/>
<gene>
    <name evidence="2" type="ORF">CALMAC_LOCUS7602</name>
</gene>
<name>A0A653CBF8_CALMS</name>
<feature type="region of interest" description="Disordered" evidence="1">
    <location>
        <begin position="194"/>
        <end position="247"/>
    </location>
</feature>
<evidence type="ECO:0000313" key="2">
    <source>
        <dbReference type="EMBL" id="VEN44999.1"/>
    </source>
</evidence>
<evidence type="ECO:0000256" key="1">
    <source>
        <dbReference type="SAM" id="MobiDB-lite"/>
    </source>
</evidence>